<feature type="chain" id="PRO_5044722495" evidence="2">
    <location>
        <begin position="33"/>
        <end position="232"/>
    </location>
</feature>
<reference evidence="6 7" key="2">
    <citation type="journal article" date="2024" name="Int. J. Syst. Evol. Microbiol.">
        <title>Proposal of Lactobacillus amylovorus subsp. animalis subsp. nov. and an emended description of Lactobacillus amylovorus.</title>
        <authorList>
            <person name="Yamane K."/>
            <person name="Tanizawa Y."/>
            <person name="Kobayashi H."/>
            <person name="Kamizono T."/>
            <person name="Kojima Y."/>
            <person name="Takagi H."/>
            <person name="Tohno M."/>
        </authorList>
    </citation>
    <scope>NUCLEOTIDE SEQUENCE [LARGE SCALE GENOMIC DNA]</scope>
    <source>
        <strain evidence="5 6">BF125</strain>
        <strain evidence="4 7">BF186</strain>
    </source>
</reference>
<keyword evidence="2" id="KW-0732">Signal</keyword>
<organism evidence="4 7">
    <name type="scientific">Lactobacillus amylovorus subsp. animalium</name>
    <dbReference type="NCBI Taxonomy" id="3378536"/>
    <lineage>
        <taxon>Bacteria</taxon>
        <taxon>Bacillati</taxon>
        <taxon>Bacillota</taxon>
        <taxon>Bacilli</taxon>
        <taxon>Lactobacillales</taxon>
        <taxon>Lactobacillaceae</taxon>
        <taxon>Lactobacillus</taxon>
    </lineage>
</organism>
<sequence length="232" mass="25800">MKKSTIKKLSLSAAILGLTVGGAGVLINQANASTGAVDTQTSQTNNINASSIGLSQSDAINKFNEKFGSVSIKEIELKAKNGKYVYEIEGFDSQNEYKAKIDANSGNILKSKTEKLDADDKNEALDLGIVIDREQATQVAQQSAQGQQVKWVLEKDDGKTIWEIEFENGNKETEVEVDANSQKVLKTKTEDDHKDKDHDKDDHDGDDKHDHNQNYDNYRDHDRDDDHDDDDD</sequence>
<evidence type="ECO:0000256" key="1">
    <source>
        <dbReference type="SAM" id="MobiDB-lite"/>
    </source>
</evidence>
<proteinExistence type="predicted"/>
<evidence type="ECO:0000313" key="4">
    <source>
        <dbReference type="EMBL" id="GMM13278.1"/>
    </source>
</evidence>
<protein>
    <submittedName>
        <fullName evidence="4">PepSY domain-containing protein</fullName>
    </submittedName>
</protein>
<dbReference type="Proteomes" id="UP001346800">
    <property type="component" value="Unassembled WGS sequence"/>
</dbReference>
<comment type="caution">
    <text evidence="4">The sequence shown here is derived from an EMBL/GenBank/DDBJ whole genome shotgun (WGS) entry which is preliminary data.</text>
</comment>
<evidence type="ECO:0000313" key="7">
    <source>
        <dbReference type="Proteomes" id="UP001346800"/>
    </source>
</evidence>
<feature type="domain" description="PepSY" evidence="3">
    <location>
        <begin position="131"/>
        <end position="187"/>
    </location>
</feature>
<reference evidence="4" key="1">
    <citation type="submission" date="2023-06" db="EMBL/GenBank/DDBJ databases">
        <authorList>
            <person name="Tohno M."/>
            <person name="Tanizawa Y."/>
        </authorList>
    </citation>
    <scope>NUCLEOTIDE SEQUENCE</scope>
    <source>
        <strain evidence="5">BF125</strain>
        <strain evidence="4">BF186</strain>
    </source>
</reference>
<keyword evidence="6" id="KW-1185">Reference proteome</keyword>
<feature type="compositionally biased region" description="Basic and acidic residues" evidence="1">
    <location>
        <begin position="187"/>
        <end position="224"/>
    </location>
</feature>
<name>A0ABD0C258_LACAM</name>
<feature type="domain" description="PepSY" evidence="3">
    <location>
        <begin position="54"/>
        <end position="111"/>
    </location>
</feature>
<evidence type="ECO:0000256" key="2">
    <source>
        <dbReference type="SAM" id="SignalP"/>
    </source>
</evidence>
<dbReference type="Gene3D" id="3.10.450.40">
    <property type="match status" value="2"/>
</dbReference>
<dbReference type="EMBL" id="BTFQ01000017">
    <property type="protein sequence ID" value="GMM13278.1"/>
    <property type="molecule type" value="Genomic_DNA"/>
</dbReference>
<dbReference type="AlphaFoldDB" id="A0ABD0C258"/>
<gene>
    <name evidence="5" type="ORF">LABF125_04590</name>
    <name evidence="4" type="ORF">LABF186_03920</name>
</gene>
<dbReference type="Pfam" id="PF03413">
    <property type="entry name" value="PepSY"/>
    <property type="match status" value="2"/>
</dbReference>
<dbReference type="RefSeq" id="WP_338187308.1">
    <property type="nucleotide sequence ID" value="NZ_BTFQ01000017.1"/>
</dbReference>
<evidence type="ECO:0000313" key="5">
    <source>
        <dbReference type="EMBL" id="GMM15326.1"/>
    </source>
</evidence>
<evidence type="ECO:0000313" key="6">
    <source>
        <dbReference type="Proteomes" id="UP001332503"/>
    </source>
</evidence>
<feature type="region of interest" description="Disordered" evidence="1">
    <location>
        <begin position="172"/>
        <end position="232"/>
    </location>
</feature>
<dbReference type="EMBL" id="BTFR01000008">
    <property type="protein sequence ID" value="GMM15326.1"/>
    <property type="molecule type" value="Genomic_DNA"/>
</dbReference>
<feature type="signal peptide" evidence="2">
    <location>
        <begin position="1"/>
        <end position="32"/>
    </location>
</feature>
<accession>A0ABD0C258</accession>
<evidence type="ECO:0000259" key="3">
    <source>
        <dbReference type="Pfam" id="PF03413"/>
    </source>
</evidence>
<dbReference type="InterPro" id="IPR025711">
    <property type="entry name" value="PepSY"/>
</dbReference>
<dbReference type="Proteomes" id="UP001332503">
    <property type="component" value="Unassembled WGS sequence"/>
</dbReference>